<dbReference type="EMBL" id="JABWDY010031333">
    <property type="protein sequence ID" value="KAF5184983.1"/>
    <property type="molecule type" value="Genomic_DNA"/>
</dbReference>
<keyword evidence="2" id="KW-1185">Reference proteome</keyword>
<evidence type="ECO:0000313" key="2">
    <source>
        <dbReference type="Proteomes" id="UP000554482"/>
    </source>
</evidence>
<protein>
    <submittedName>
        <fullName evidence="1">Uncharacterized protein</fullName>
    </submittedName>
</protein>
<dbReference type="AlphaFoldDB" id="A0A7J6VJA2"/>
<evidence type="ECO:0000313" key="1">
    <source>
        <dbReference type="EMBL" id="KAF5184983.1"/>
    </source>
</evidence>
<name>A0A7J6VJA2_THATH</name>
<accession>A0A7J6VJA2</accession>
<sequence length="139" mass="16223">MVTYKGDDHEVSFTYRYQRSSCVHGIVRDGTMGLGIQAELEKVHTAVSHGVVFEFHYRGKPFPASHWRFQRITGMVVWFTLTDVGVVLRCGKYSYQKVDLAKYEVLQPLPICFDFRNETLVEKPYFCTRLVGFVFQIWN</sequence>
<dbReference type="Proteomes" id="UP000554482">
    <property type="component" value="Unassembled WGS sequence"/>
</dbReference>
<comment type="caution">
    <text evidence="1">The sequence shown here is derived from an EMBL/GenBank/DDBJ whole genome shotgun (WGS) entry which is preliminary data.</text>
</comment>
<gene>
    <name evidence="1" type="ORF">FRX31_025431</name>
</gene>
<reference evidence="1 2" key="1">
    <citation type="submission" date="2020-06" db="EMBL/GenBank/DDBJ databases">
        <title>Transcriptomic and genomic resources for Thalictrum thalictroides and T. hernandezii: Facilitating candidate gene discovery in an emerging model plant lineage.</title>
        <authorList>
            <person name="Arias T."/>
            <person name="Riano-Pachon D.M."/>
            <person name="Di Stilio V.S."/>
        </authorList>
    </citation>
    <scope>NUCLEOTIDE SEQUENCE [LARGE SCALE GENOMIC DNA]</scope>
    <source>
        <strain evidence="2">cv. WT478/WT964</strain>
        <tissue evidence="1">Leaves</tissue>
    </source>
</reference>
<proteinExistence type="predicted"/>
<organism evidence="1 2">
    <name type="scientific">Thalictrum thalictroides</name>
    <name type="common">Rue-anemone</name>
    <name type="synonym">Anemone thalictroides</name>
    <dbReference type="NCBI Taxonomy" id="46969"/>
    <lineage>
        <taxon>Eukaryota</taxon>
        <taxon>Viridiplantae</taxon>
        <taxon>Streptophyta</taxon>
        <taxon>Embryophyta</taxon>
        <taxon>Tracheophyta</taxon>
        <taxon>Spermatophyta</taxon>
        <taxon>Magnoliopsida</taxon>
        <taxon>Ranunculales</taxon>
        <taxon>Ranunculaceae</taxon>
        <taxon>Thalictroideae</taxon>
        <taxon>Thalictrum</taxon>
    </lineage>
</organism>